<sequence length="258" mass="28998">MGRALVLAVDALLTIALQKLFPNVIRMFDVDQAAGKRVFVEVLKRDCCIIHWRTTPCHRSKDEGEAARTEPPALLASGERLARPAASAFRPLQWFPAQLLQERGQRSVALAGYPYDSHSRSRSRSPRSCSPKDRGRTLPEYRRRASRSRSPDHHRRKESRSRSRSSDYSDFHRRGRFKTKYTCTLSPAPPSKPENGREPEYYGPEQPPPPSSGVLKPPSKSSLASVGIRESIVARLARECAATRRDIADAATRGRLLE</sequence>
<accession>A0AAD7JGC0</accession>
<dbReference type="EMBL" id="JARKIB010000028">
    <property type="protein sequence ID" value="KAJ7764204.1"/>
    <property type="molecule type" value="Genomic_DNA"/>
</dbReference>
<feature type="compositionally biased region" description="Basic residues" evidence="1">
    <location>
        <begin position="144"/>
        <end position="159"/>
    </location>
</feature>
<dbReference type="EMBL" id="JARKIB010000063">
    <property type="protein sequence ID" value="KAJ7751159.1"/>
    <property type="molecule type" value="Genomic_DNA"/>
</dbReference>
<feature type="chain" id="PRO_5042441936" evidence="2">
    <location>
        <begin position="17"/>
        <end position="258"/>
    </location>
</feature>
<dbReference type="Proteomes" id="UP001215598">
    <property type="component" value="Unassembled WGS sequence"/>
</dbReference>
<keyword evidence="5" id="KW-1185">Reference proteome</keyword>
<organism evidence="4 5">
    <name type="scientific">Mycena metata</name>
    <dbReference type="NCBI Taxonomy" id="1033252"/>
    <lineage>
        <taxon>Eukaryota</taxon>
        <taxon>Fungi</taxon>
        <taxon>Dikarya</taxon>
        <taxon>Basidiomycota</taxon>
        <taxon>Agaricomycotina</taxon>
        <taxon>Agaricomycetes</taxon>
        <taxon>Agaricomycetidae</taxon>
        <taxon>Agaricales</taxon>
        <taxon>Marasmiineae</taxon>
        <taxon>Mycenaceae</taxon>
        <taxon>Mycena</taxon>
    </lineage>
</organism>
<feature type="region of interest" description="Disordered" evidence="1">
    <location>
        <begin position="112"/>
        <end position="226"/>
    </location>
</feature>
<feature type="compositionally biased region" description="Low complexity" evidence="1">
    <location>
        <begin position="212"/>
        <end position="223"/>
    </location>
</feature>
<evidence type="ECO:0000256" key="1">
    <source>
        <dbReference type="SAM" id="MobiDB-lite"/>
    </source>
</evidence>
<feature type="signal peptide" evidence="2">
    <location>
        <begin position="1"/>
        <end position="16"/>
    </location>
</feature>
<protein>
    <submittedName>
        <fullName evidence="4">Uncharacterized protein</fullName>
    </submittedName>
</protein>
<feature type="compositionally biased region" description="Basic and acidic residues" evidence="1">
    <location>
        <begin position="160"/>
        <end position="172"/>
    </location>
</feature>
<evidence type="ECO:0000313" key="4">
    <source>
        <dbReference type="EMBL" id="KAJ7764204.1"/>
    </source>
</evidence>
<evidence type="ECO:0000313" key="3">
    <source>
        <dbReference type="EMBL" id="KAJ7751159.1"/>
    </source>
</evidence>
<proteinExistence type="predicted"/>
<comment type="caution">
    <text evidence="4">The sequence shown here is derived from an EMBL/GenBank/DDBJ whole genome shotgun (WGS) entry which is preliminary data.</text>
</comment>
<keyword evidence="2" id="KW-0732">Signal</keyword>
<gene>
    <name evidence="3" type="ORF">B0H16DRAFT_1724294</name>
    <name evidence="4" type="ORF">B0H16DRAFT_1799491</name>
</gene>
<feature type="compositionally biased region" description="Basic and acidic residues" evidence="1">
    <location>
        <begin position="130"/>
        <end position="143"/>
    </location>
</feature>
<name>A0AAD7JGC0_9AGAR</name>
<evidence type="ECO:0000256" key="2">
    <source>
        <dbReference type="SAM" id="SignalP"/>
    </source>
</evidence>
<dbReference type="AlphaFoldDB" id="A0AAD7JGC0"/>
<reference evidence="4" key="1">
    <citation type="submission" date="2023-03" db="EMBL/GenBank/DDBJ databases">
        <title>Massive genome expansion in bonnet fungi (Mycena s.s.) driven by repeated elements and novel gene families across ecological guilds.</title>
        <authorList>
            <consortium name="Lawrence Berkeley National Laboratory"/>
            <person name="Harder C.B."/>
            <person name="Miyauchi S."/>
            <person name="Viragh M."/>
            <person name="Kuo A."/>
            <person name="Thoen E."/>
            <person name="Andreopoulos B."/>
            <person name="Lu D."/>
            <person name="Skrede I."/>
            <person name="Drula E."/>
            <person name="Henrissat B."/>
            <person name="Morin E."/>
            <person name="Kohler A."/>
            <person name="Barry K."/>
            <person name="LaButti K."/>
            <person name="Morin E."/>
            <person name="Salamov A."/>
            <person name="Lipzen A."/>
            <person name="Mereny Z."/>
            <person name="Hegedus B."/>
            <person name="Baldrian P."/>
            <person name="Stursova M."/>
            <person name="Weitz H."/>
            <person name="Taylor A."/>
            <person name="Grigoriev I.V."/>
            <person name="Nagy L.G."/>
            <person name="Martin F."/>
            <person name="Kauserud H."/>
        </authorList>
    </citation>
    <scope>NUCLEOTIDE SEQUENCE</scope>
    <source>
        <strain evidence="4">CBHHK182m</strain>
    </source>
</reference>
<evidence type="ECO:0000313" key="5">
    <source>
        <dbReference type="Proteomes" id="UP001215598"/>
    </source>
</evidence>